<evidence type="ECO:0000256" key="2">
    <source>
        <dbReference type="ARBA" id="ARBA00007335"/>
    </source>
</evidence>
<name>A0A8H4A992_GIGMA</name>
<dbReference type="InterPro" id="IPR011990">
    <property type="entry name" value="TPR-like_helical_dom_sf"/>
</dbReference>
<evidence type="ECO:0000313" key="6">
    <source>
        <dbReference type="Proteomes" id="UP000439903"/>
    </source>
</evidence>
<organism evidence="5 6">
    <name type="scientific">Gigaspora margarita</name>
    <dbReference type="NCBI Taxonomy" id="4874"/>
    <lineage>
        <taxon>Eukaryota</taxon>
        <taxon>Fungi</taxon>
        <taxon>Fungi incertae sedis</taxon>
        <taxon>Mucoromycota</taxon>
        <taxon>Glomeromycotina</taxon>
        <taxon>Glomeromycetes</taxon>
        <taxon>Diversisporales</taxon>
        <taxon>Gigasporaceae</taxon>
        <taxon>Gigaspora</taxon>
    </lineage>
</organism>
<dbReference type="InterPro" id="IPR033053">
    <property type="entry name" value="Hir3/CABIN1"/>
</dbReference>
<evidence type="ECO:0000256" key="1">
    <source>
        <dbReference type="ARBA" id="ARBA00004123"/>
    </source>
</evidence>
<dbReference type="Proteomes" id="UP000439903">
    <property type="component" value="Unassembled WGS sequence"/>
</dbReference>
<gene>
    <name evidence="5" type="ORF">F8M41_002432</name>
</gene>
<feature type="region of interest" description="Disordered" evidence="4">
    <location>
        <begin position="1223"/>
        <end position="1254"/>
    </location>
</feature>
<keyword evidence="3" id="KW-0539">Nucleus</keyword>
<dbReference type="EMBL" id="WTPW01001207">
    <property type="protein sequence ID" value="KAF0449667.1"/>
    <property type="molecule type" value="Genomic_DNA"/>
</dbReference>
<evidence type="ECO:0000313" key="5">
    <source>
        <dbReference type="EMBL" id="KAF0449667.1"/>
    </source>
</evidence>
<evidence type="ECO:0000256" key="3">
    <source>
        <dbReference type="ARBA" id="ARBA00023242"/>
    </source>
</evidence>
<comment type="similarity">
    <text evidence="2">Belongs to the HIR3 family.</text>
</comment>
<dbReference type="GO" id="GO:0000417">
    <property type="term" value="C:HIR complex"/>
    <property type="evidence" value="ECO:0007669"/>
    <property type="project" value="TreeGrafter"/>
</dbReference>
<dbReference type="GO" id="GO:0031491">
    <property type="term" value="F:nucleosome binding"/>
    <property type="evidence" value="ECO:0007669"/>
    <property type="project" value="TreeGrafter"/>
</dbReference>
<comment type="caution">
    <text evidence="5">The sequence shown here is derived from an EMBL/GenBank/DDBJ whole genome shotgun (WGS) entry which is preliminary data.</text>
</comment>
<sequence length="1562" mass="180720">MIQFTPLNADVVPSQAQILVDPLDAPFRECEKEYNLALRRDHDSAKETYKLLLKRDLMKNPTSQSDNNGSPLAQRITRLKYCILRNYGEIFEKDYEMQKTTMDAQNAIEYYKRALQIDPTDHSIWLKIGRLSMSEEINDRESALCAFKKILEDIDIIPSSVNSDESCPMFKIIIPSHKEALEEYCRLLYDFGEFQSCLNAIDKGLVFDPYNQVLNQLRIQLLKDTWVRFLLPRSYYETAPPLRHTSVFETVPRRIKPSGRFNSDAVESHHIHLQLAAWTGLGELLLDTYDAMMSGRIKSENDAHTSVTSRRIVIDWEIFTKPSTTIDVNGTAQKRKRKEVPSDIISDKSDKSNLRVNRKASKISDEINTFNNQRSKLASAFTEKTESIISKLDPDFWLNDRLSNIDDQIDKFLDYFTKSWTFHVSREDHGDMIEQAINTSRPKATSDPRFYRFTPNTNPYIPASYFIDSPEAHSMLIAFIEKMNDINSGILDCLCMYVMHLFGHFVPSDDGSLKALWLYRWPDNLKEVMRLILSRIDRRLLEMIENSCTSWDEQNNLVEIMMNDSEDNIFTQMKQKSEIIMGICEFLSDSQITSTRTTSSHGSQQSSSDLQEIPMTLQSTLDICKKSLVYSYWNIQDFVNNAGLRALESGVGDEWNHHYNMWKNWSSQLNARLWWCIARMELWKGELDKSIASFEQCKQSYALGEHKEDIVIVNSGFDSNINISTINYKICILESSRDESQSEWKRTVSHFTDSIKFMQNAESDVISQDRVIHFWATIHSVNESLIEVIRCLSSENNFLNLSTNDQTTFKRCLHVLYSTSLEILFPRSMKLERATAEISEPLNILCVRTWVLFCYLLRQSVSNSLADDFAEFLEAVHDQLGVRHICGIDNGIFLKFVLRTLTELHPSEYRQHEYQCCHCLYRVSLSVDTTPPKNHNTPAVDLDHETAELLFREIRNYLNQKSDKMYKAWAIKNDVKDTLDKIANMFPPPRDDRFSKCSWKTRNFLEDDINFYEAVQYKEHNHDVKELGSVSNRESDRALADLYYFRGKILLNQFKTRSKANVNKAVDMLEKAIEQFTFDLRNNPLRFASWYALGTCYANLADENLTWSASEINNNRGEIANYQKKSFQCFARASKVIHWFTNQQLTTPIEEINFWRDYGYQVYAMMSEPMSMEAFSLSPCHAETWREPDDAQACQFAAYCFGKALELESQLLKQSDIANITPEYTPNDTPNETEHNTPYGTPAGTPTNSSVASTNGSTAVVPIVRDWRIPYMIGKCYQRLRKKPEVVIQLYKLAVSRTPERSGIAGQEKILDAEYKLTSALAKYLITNKIKPSFVEQSIGLTDDDMTPMDYTNEGSVFNIQKPEYQRAYNLICTKLENIRKADKNKWHHRPVFRHAWLINHVEQKPEEAKTLLQNLFQLKASSNKSVMNVWKPEFERAGRHFVYVHEYILFLIELARSTRDIATLKTMETKLSKAVNILLKESIIRACMANAFQYVEQARSLTIMENNEQDDVENLERYEPVLIIEHPEQSNVMSVAALITQDDDSPMTIDFAEPTASESTD</sequence>
<dbReference type="OrthoDB" id="77564at2759"/>
<reference evidence="5 6" key="1">
    <citation type="journal article" date="2019" name="Environ. Microbiol.">
        <title>At the nexus of three kingdoms: the genome of the mycorrhizal fungus Gigaspora margarita provides insights into plant, endobacterial and fungal interactions.</title>
        <authorList>
            <person name="Venice F."/>
            <person name="Ghignone S."/>
            <person name="Salvioli di Fossalunga A."/>
            <person name="Amselem J."/>
            <person name="Novero M."/>
            <person name="Xianan X."/>
            <person name="Sedzielewska Toro K."/>
            <person name="Morin E."/>
            <person name="Lipzen A."/>
            <person name="Grigoriev I.V."/>
            <person name="Henrissat B."/>
            <person name="Martin F.M."/>
            <person name="Bonfante P."/>
        </authorList>
    </citation>
    <scope>NUCLEOTIDE SEQUENCE [LARGE SCALE GENOMIC DNA]</scope>
    <source>
        <strain evidence="5 6">BEG34</strain>
    </source>
</reference>
<dbReference type="GO" id="GO:0006325">
    <property type="term" value="P:chromatin organization"/>
    <property type="evidence" value="ECO:0007669"/>
    <property type="project" value="InterPro"/>
</dbReference>
<evidence type="ECO:0000256" key="4">
    <source>
        <dbReference type="SAM" id="MobiDB-lite"/>
    </source>
</evidence>
<comment type="subcellular location">
    <subcellularLocation>
        <location evidence="1">Nucleus</location>
    </subcellularLocation>
</comment>
<dbReference type="Gene3D" id="1.25.40.10">
    <property type="entry name" value="Tetratricopeptide repeat domain"/>
    <property type="match status" value="2"/>
</dbReference>
<keyword evidence="6" id="KW-1185">Reference proteome</keyword>
<accession>A0A8H4A992</accession>
<dbReference type="PANTHER" id="PTHR15502:SF7">
    <property type="entry name" value="CALCINEURIN-BINDING PROTEIN CABIN-1"/>
    <property type="match status" value="1"/>
</dbReference>
<dbReference type="PANTHER" id="PTHR15502">
    <property type="entry name" value="CALCINEURIN-BINDING PROTEIN CABIN 1-RELATED"/>
    <property type="match status" value="1"/>
</dbReference>
<dbReference type="GO" id="GO:0005634">
    <property type="term" value="C:nucleus"/>
    <property type="evidence" value="ECO:0007669"/>
    <property type="project" value="UniProtKB-SubCell"/>
</dbReference>
<protein>
    <submittedName>
        <fullName evidence="5">Histone transcription regulator 3</fullName>
    </submittedName>
</protein>
<proteinExistence type="inferred from homology"/>
<dbReference type="SUPFAM" id="SSF48452">
    <property type="entry name" value="TPR-like"/>
    <property type="match status" value="1"/>
</dbReference>